<dbReference type="InterPro" id="IPR028098">
    <property type="entry name" value="Glyco_trans_4-like_N"/>
</dbReference>
<dbReference type="Proteomes" id="UP000275910">
    <property type="component" value="Unassembled WGS sequence"/>
</dbReference>
<dbReference type="Pfam" id="PF13692">
    <property type="entry name" value="Glyco_trans_1_4"/>
    <property type="match status" value="1"/>
</dbReference>
<dbReference type="EMBL" id="RCTY01000024">
    <property type="protein sequence ID" value="ROU07001.1"/>
    <property type="molecule type" value="Genomic_DNA"/>
</dbReference>
<dbReference type="GO" id="GO:0016757">
    <property type="term" value="F:glycosyltransferase activity"/>
    <property type="evidence" value="ECO:0007669"/>
    <property type="project" value="UniProtKB-ARBA"/>
</dbReference>
<gene>
    <name evidence="2" type="ORF">D9T17_10805</name>
</gene>
<dbReference type="Pfam" id="PF13439">
    <property type="entry name" value="Glyco_transf_4"/>
    <property type="match status" value="1"/>
</dbReference>
<feature type="domain" description="Glycosyltransferase subfamily 4-like N-terminal" evidence="1">
    <location>
        <begin position="27"/>
        <end position="128"/>
    </location>
</feature>
<protein>
    <submittedName>
        <fullName evidence="2">Glycosyltransferase</fullName>
    </submittedName>
</protein>
<dbReference type="PANTHER" id="PTHR45947">
    <property type="entry name" value="SULFOQUINOVOSYL TRANSFERASE SQD2"/>
    <property type="match status" value="1"/>
</dbReference>
<dbReference type="CDD" id="cd03801">
    <property type="entry name" value="GT4_PimA-like"/>
    <property type="match status" value="1"/>
</dbReference>
<organism evidence="2 3">
    <name type="scientific">Lysobacter enzymogenes</name>
    <dbReference type="NCBI Taxonomy" id="69"/>
    <lineage>
        <taxon>Bacteria</taxon>
        <taxon>Pseudomonadati</taxon>
        <taxon>Pseudomonadota</taxon>
        <taxon>Gammaproteobacteria</taxon>
        <taxon>Lysobacterales</taxon>
        <taxon>Lysobacteraceae</taxon>
        <taxon>Lysobacter</taxon>
    </lineage>
</organism>
<keyword evidence="2" id="KW-0808">Transferase</keyword>
<dbReference type="RefSeq" id="WP_123647422.1">
    <property type="nucleotide sequence ID" value="NZ_RCTY01000024.1"/>
</dbReference>
<accession>A0A3N2RI23</accession>
<reference evidence="2 3" key="1">
    <citation type="submission" date="2018-10" db="EMBL/GenBank/DDBJ databases">
        <title>The genome of Lysobacter enzymogenes OH11.</title>
        <authorList>
            <person name="Liu F."/>
            <person name="Zhao Y."/>
            <person name="Qian G."/>
            <person name="Chen Y."/>
            <person name="Xu H."/>
        </authorList>
    </citation>
    <scope>NUCLEOTIDE SEQUENCE [LARGE SCALE GENOMIC DNA]</scope>
    <source>
        <strain evidence="2 3">OH11</strain>
    </source>
</reference>
<dbReference type="PANTHER" id="PTHR45947:SF13">
    <property type="entry name" value="TRANSFERASE"/>
    <property type="match status" value="1"/>
</dbReference>
<dbReference type="AlphaFoldDB" id="A0A3N2RI23"/>
<proteinExistence type="predicted"/>
<evidence type="ECO:0000259" key="1">
    <source>
        <dbReference type="Pfam" id="PF13439"/>
    </source>
</evidence>
<dbReference type="SUPFAM" id="SSF53756">
    <property type="entry name" value="UDP-Glycosyltransferase/glycogen phosphorylase"/>
    <property type="match status" value="1"/>
</dbReference>
<evidence type="ECO:0000313" key="2">
    <source>
        <dbReference type="EMBL" id="ROU07001.1"/>
    </source>
</evidence>
<evidence type="ECO:0000313" key="3">
    <source>
        <dbReference type="Proteomes" id="UP000275910"/>
    </source>
</evidence>
<dbReference type="InterPro" id="IPR050194">
    <property type="entry name" value="Glycosyltransferase_grp1"/>
</dbReference>
<comment type="caution">
    <text evidence="2">The sequence shown here is derived from an EMBL/GenBank/DDBJ whole genome shotgun (WGS) entry which is preliminary data.</text>
</comment>
<sequence length="366" mass="39006">MRIAQINFVPAPAGLDPPQLLARWPSLADIAEAVASAGARVHVLQAAPAPVSLRLRGVDFRFGAADPARIVDWLDRIGADVAHVHGLGYAAAAHAIARQRPRLPIVLQDHADRVPRWRRSRWRQWFGAAAGIAFTSLELARPFAGAGLFAPSTPLFAIAESSSRFAPGDLAAARDETGLYGDPCVLWLGHLDANKDPLCMLEGVARAAERLPGLRLWCAFATAPLLAQVRARIDADARLAGRVELLGRVAHARVQALMRAADLFVAASRRESCGYAALEALACGTPTVLSDIAAFRALSDGGRTGALWPCGDAAALAEALLRVAAQPPPRAQVRAHFERRLSFAALGRDWARAYAQAAQAHAGRRG</sequence>
<name>A0A3N2RI23_LYSEN</name>
<dbReference type="Gene3D" id="3.40.50.2000">
    <property type="entry name" value="Glycogen Phosphorylase B"/>
    <property type="match status" value="2"/>
</dbReference>